<feature type="region of interest" description="Disordered" evidence="1">
    <location>
        <begin position="144"/>
        <end position="172"/>
    </location>
</feature>
<name>A0A565B8I2_9BRAS</name>
<comment type="caution">
    <text evidence="2">The sequence shown here is derived from an EMBL/GenBank/DDBJ whole genome shotgun (WGS) entry which is preliminary data.</text>
</comment>
<dbReference type="EMBL" id="CABITT030000003">
    <property type="protein sequence ID" value="VVA97959.1"/>
    <property type="molecule type" value="Genomic_DNA"/>
</dbReference>
<proteinExistence type="predicted"/>
<feature type="compositionally biased region" description="Basic and acidic residues" evidence="1">
    <location>
        <begin position="155"/>
        <end position="172"/>
    </location>
</feature>
<protein>
    <submittedName>
        <fullName evidence="2">Uncharacterized protein</fullName>
    </submittedName>
</protein>
<accession>A0A565B8I2</accession>
<dbReference type="AlphaFoldDB" id="A0A565B8I2"/>
<dbReference type="OrthoDB" id="2186770at2759"/>
<sequence>MEILHVDEDLNAVFVWDGTDAPPVSILAKLDQSCVGIIYSRETLRIDNFASVFGQISGLDLEIKLVVGWGSARSPGLVEEGLVVLGFKWFGFRICWFPPSLGSGFKSELFPFLRPWRFSWLHVSREMERSPLVYQYRRRRLRNRKTKPNQSGTDMVKDQNKSALDKNKATAT</sequence>
<reference evidence="2" key="1">
    <citation type="submission" date="2019-07" db="EMBL/GenBank/DDBJ databases">
        <authorList>
            <person name="Dittberner H."/>
        </authorList>
    </citation>
    <scope>NUCLEOTIDE SEQUENCE [LARGE SCALE GENOMIC DNA]</scope>
</reference>
<keyword evidence="3" id="KW-1185">Reference proteome</keyword>
<organism evidence="2 3">
    <name type="scientific">Arabis nemorensis</name>
    <dbReference type="NCBI Taxonomy" id="586526"/>
    <lineage>
        <taxon>Eukaryota</taxon>
        <taxon>Viridiplantae</taxon>
        <taxon>Streptophyta</taxon>
        <taxon>Embryophyta</taxon>
        <taxon>Tracheophyta</taxon>
        <taxon>Spermatophyta</taxon>
        <taxon>Magnoliopsida</taxon>
        <taxon>eudicotyledons</taxon>
        <taxon>Gunneridae</taxon>
        <taxon>Pentapetalae</taxon>
        <taxon>rosids</taxon>
        <taxon>malvids</taxon>
        <taxon>Brassicales</taxon>
        <taxon>Brassicaceae</taxon>
        <taxon>Arabideae</taxon>
        <taxon>Arabis</taxon>
    </lineage>
</organism>
<gene>
    <name evidence="2" type="ORF">ANE_LOCUS8404</name>
</gene>
<evidence type="ECO:0000313" key="2">
    <source>
        <dbReference type="EMBL" id="VVA97959.1"/>
    </source>
</evidence>
<evidence type="ECO:0000256" key="1">
    <source>
        <dbReference type="SAM" id="MobiDB-lite"/>
    </source>
</evidence>
<evidence type="ECO:0000313" key="3">
    <source>
        <dbReference type="Proteomes" id="UP000489600"/>
    </source>
</evidence>
<dbReference type="Proteomes" id="UP000489600">
    <property type="component" value="Unassembled WGS sequence"/>
</dbReference>